<gene>
    <name evidence="4" type="ORF">DSW25_11135</name>
</gene>
<protein>
    <submittedName>
        <fullName evidence="4">Encapsulation protein CapA</fullName>
    </submittedName>
</protein>
<dbReference type="Gene3D" id="3.40.830.10">
    <property type="entry name" value="LigB-like"/>
    <property type="match status" value="1"/>
</dbReference>
<dbReference type="Pfam" id="PF09587">
    <property type="entry name" value="PGA_cap"/>
    <property type="match status" value="2"/>
</dbReference>
<keyword evidence="5" id="KW-1185">Reference proteome</keyword>
<dbReference type="InterPro" id="IPR019079">
    <property type="entry name" value="Capsule_synth_CapA"/>
</dbReference>
<feature type="chain" id="PRO_5001689683" evidence="2">
    <location>
        <begin position="28"/>
        <end position="559"/>
    </location>
</feature>
<dbReference type="STRING" id="1300350.Z948_3115"/>
<dbReference type="NCBIfam" id="TIGR04336">
    <property type="entry name" value="AmmeMemoSam_B"/>
    <property type="match status" value="1"/>
</dbReference>
<evidence type="ECO:0000259" key="3">
    <source>
        <dbReference type="SMART" id="SM00854"/>
    </source>
</evidence>
<dbReference type="Pfam" id="PF01875">
    <property type="entry name" value="Memo"/>
    <property type="match status" value="1"/>
</dbReference>
<comment type="similarity">
    <text evidence="1">Belongs to the CapA family.</text>
</comment>
<dbReference type="CDD" id="cd07361">
    <property type="entry name" value="MEMO_like"/>
    <property type="match status" value="1"/>
</dbReference>
<dbReference type="PANTHER" id="PTHR33393">
    <property type="entry name" value="POLYGLUTAMINE SYNTHESIS ACCESSORY PROTEIN RV0574C-RELATED"/>
    <property type="match status" value="1"/>
</dbReference>
<feature type="signal peptide" evidence="2">
    <location>
        <begin position="1"/>
        <end position="27"/>
    </location>
</feature>
<comment type="caution">
    <text evidence="4">The sequence shown here is derived from an EMBL/GenBank/DDBJ whole genome shotgun (WGS) entry which is preliminary data.</text>
</comment>
<organism evidence="4 5">
    <name type="scientific">Sulfitobacter donghicola DSW-25 = KCTC 12864 = JCM 14565</name>
    <dbReference type="NCBI Taxonomy" id="1300350"/>
    <lineage>
        <taxon>Bacteria</taxon>
        <taxon>Pseudomonadati</taxon>
        <taxon>Pseudomonadota</taxon>
        <taxon>Alphaproteobacteria</taxon>
        <taxon>Rhodobacterales</taxon>
        <taxon>Roseobacteraceae</taxon>
        <taxon>Sulfitobacter</taxon>
    </lineage>
</organism>
<sequence>MKINQLKRWVFTALMSLALVSASDAQAENPYLPTKDVSLYLDAIEKERPNRKIGSGATGILVPHHLVAADLIARGFWAASEADYDTVILMSPDHFRAVEGEFATTRASFETIFGQSQTNQDHVSTLMGQEDLFELLSAEELAMEHGFQAVVPFVKHFFPEAKIVPILASISAKPKNLQALADLVLPMMGPRTLFVQSTDFSHYLDRRSAVLKDQESISVIAARDADLVVGLEQPRHLDSKASLTVHMQVQKALGAHPLVIANRNQAEYGGSPDNTTSYVTAVWSKDPSFGYQREFPDQKRVYFAGDVLLGRYLQDPLTKQGTTATETVKSLLPKPPDAPFVINLEGVLLDEIPVGAPNGSHVMVDGIASPLLKGLSVVGASLANNHTADFGDFGLNETIGNLNANNIHAMQSGEVYDLGPLRIIPLTLLRNNEPAMSAQAISENVQKVCNSAAPPPLIVFIHWGAEWTNTASQKEHDLASRFADCGVSAVVGHHSHQASKHVKAINGGAAQMVYSLGNFIFDQTGPKATGAMLEVTVFNQSTIFSRLVPIPNFFERLQD</sequence>
<dbReference type="PANTHER" id="PTHR33393:SF11">
    <property type="entry name" value="POLYGLUTAMINE SYNTHESIS ACCESSORY PROTEIN RV0574C-RELATED"/>
    <property type="match status" value="1"/>
</dbReference>
<dbReference type="Proteomes" id="UP000027734">
    <property type="component" value="Unassembled WGS sequence"/>
</dbReference>
<dbReference type="InterPro" id="IPR052169">
    <property type="entry name" value="CW_Biosynth-Accessory"/>
</dbReference>
<evidence type="ECO:0000313" key="5">
    <source>
        <dbReference type="Proteomes" id="UP000027734"/>
    </source>
</evidence>
<evidence type="ECO:0000313" key="4">
    <source>
        <dbReference type="EMBL" id="KEJ89548.1"/>
    </source>
</evidence>
<evidence type="ECO:0000256" key="1">
    <source>
        <dbReference type="ARBA" id="ARBA00005662"/>
    </source>
</evidence>
<feature type="domain" description="Capsule synthesis protein CapA" evidence="3">
    <location>
        <begin position="300"/>
        <end position="523"/>
    </location>
</feature>
<dbReference type="RefSeq" id="WP_052033130.1">
    <property type="nucleotide sequence ID" value="NZ_JAMC01000003.1"/>
</dbReference>
<dbReference type="SMART" id="SM00854">
    <property type="entry name" value="PGA_cap"/>
    <property type="match status" value="1"/>
</dbReference>
<name>A0A073IGW3_9RHOB</name>
<evidence type="ECO:0000256" key="2">
    <source>
        <dbReference type="SAM" id="SignalP"/>
    </source>
</evidence>
<dbReference type="SUPFAM" id="SSF56300">
    <property type="entry name" value="Metallo-dependent phosphatases"/>
    <property type="match status" value="1"/>
</dbReference>
<dbReference type="InterPro" id="IPR002737">
    <property type="entry name" value="MEMO1_fam"/>
</dbReference>
<dbReference type="EMBL" id="JAMC01000003">
    <property type="protein sequence ID" value="KEJ89548.1"/>
    <property type="molecule type" value="Genomic_DNA"/>
</dbReference>
<dbReference type="OrthoDB" id="9810718at2"/>
<reference evidence="4 5" key="1">
    <citation type="submission" date="2014-01" db="EMBL/GenBank/DDBJ databases">
        <title>Sulfitobacter donghicola JCM 14565 Genome Sequencing.</title>
        <authorList>
            <person name="Lai Q."/>
            <person name="Hong Z."/>
        </authorList>
    </citation>
    <scope>NUCLEOTIDE SEQUENCE [LARGE SCALE GENOMIC DNA]</scope>
    <source>
        <strain evidence="4 5">JCM 14565</strain>
    </source>
</reference>
<dbReference type="InterPro" id="IPR029052">
    <property type="entry name" value="Metallo-depent_PP-like"/>
</dbReference>
<dbReference type="eggNOG" id="COG1355">
    <property type="taxonomic scope" value="Bacteria"/>
</dbReference>
<proteinExistence type="inferred from homology"/>
<accession>A0A073IGW3</accession>
<dbReference type="AlphaFoldDB" id="A0A073IGW3"/>
<dbReference type="eggNOG" id="COG2843">
    <property type="taxonomic scope" value="Bacteria"/>
</dbReference>
<keyword evidence="2" id="KW-0732">Signal</keyword>